<reference evidence="2 3" key="1">
    <citation type="submission" date="2016-11" db="EMBL/GenBank/DDBJ databases">
        <title>The macronuclear genome of Stentor coeruleus: a giant cell with tiny introns.</title>
        <authorList>
            <person name="Slabodnick M."/>
            <person name="Ruby J.G."/>
            <person name="Reiff S.B."/>
            <person name="Swart E.C."/>
            <person name="Gosai S."/>
            <person name="Prabakaran S."/>
            <person name="Witkowska E."/>
            <person name="Larue G.E."/>
            <person name="Fisher S."/>
            <person name="Freeman R.M."/>
            <person name="Gunawardena J."/>
            <person name="Chu W."/>
            <person name="Stover N.A."/>
            <person name="Gregory B.D."/>
            <person name="Nowacki M."/>
            <person name="Derisi J."/>
            <person name="Roy S.W."/>
            <person name="Marshall W.F."/>
            <person name="Sood P."/>
        </authorList>
    </citation>
    <scope>NUCLEOTIDE SEQUENCE [LARGE SCALE GENOMIC DNA]</scope>
    <source>
        <strain evidence="2">WM001</strain>
    </source>
</reference>
<protein>
    <recommendedName>
        <fullName evidence="1">Rhoptry Protein kinase-like domain-containing protein</fullName>
    </recommendedName>
</protein>
<dbReference type="AlphaFoldDB" id="A0A1R2AND9"/>
<name>A0A1R2AND9_9CILI</name>
<dbReference type="PANTHER" id="PTHR24362:SF309">
    <property type="entry name" value="PROTEIN KINASE DOMAIN-CONTAINING PROTEIN"/>
    <property type="match status" value="1"/>
</dbReference>
<dbReference type="Pfam" id="PF14531">
    <property type="entry name" value="Kinase-like"/>
    <property type="match status" value="1"/>
</dbReference>
<organism evidence="2 3">
    <name type="scientific">Stentor coeruleus</name>
    <dbReference type="NCBI Taxonomy" id="5963"/>
    <lineage>
        <taxon>Eukaryota</taxon>
        <taxon>Sar</taxon>
        <taxon>Alveolata</taxon>
        <taxon>Ciliophora</taxon>
        <taxon>Postciliodesmatophora</taxon>
        <taxon>Heterotrichea</taxon>
        <taxon>Heterotrichida</taxon>
        <taxon>Stentoridae</taxon>
        <taxon>Stentor</taxon>
    </lineage>
</organism>
<evidence type="ECO:0000259" key="1">
    <source>
        <dbReference type="Pfam" id="PF14531"/>
    </source>
</evidence>
<dbReference type="PANTHER" id="PTHR24362">
    <property type="entry name" value="SERINE/THREONINE-PROTEIN KINASE NEK"/>
    <property type="match status" value="1"/>
</dbReference>
<evidence type="ECO:0000313" key="3">
    <source>
        <dbReference type="Proteomes" id="UP000187209"/>
    </source>
</evidence>
<accession>A0A1R2AND9</accession>
<proteinExistence type="predicted"/>
<gene>
    <name evidence="2" type="ORF">SteCoe_37281</name>
</gene>
<feature type="domain" description="Rhoptry Protein kinase-like" evidence="1">
    <location>
        <begin position="241"/>
        <end position="388"/>
    </location>
</feature>
<dbReference type="Proteomes" id="UP000187209">
    <property type="component" value="Unassembled WGS sequence"/>
</dbReference>
<dbReference type="InterPro" id="IPR011009">
    <property type="entry name" value="Kinase-like_dom_sf"/>
</dbReference>
<evidence type="ECO:0000313" key="2">
    <source>
        <dbReference type="EMBL" id="OMJ66027.1"/>
    </source>
</evidence>
<comment type="caution">
    <text evidence="2">The sequence shown here is derived from an EMBL/GenBank/DDBJ whole genome shotgun (WGS) entry which is preliminary data.</text>
</comment>
<dbReference type="Gene3D" id="1.10.510.10">
    <property type="entry name" value="Transferase(Phosphotransferase) domain 1"/>
    <property type="match status" value="1"/>
</dbReference>
<dbReference type="SUPFAM" id="SSF56112">
    <property type="entry name" value="Protein kinase-like (PK-like)"/>
    <property type="match status" value="1"/>
</dbReference>
<sequence>MRSGKSSLELCLKSGVFNDQKHTFKPYFIFSLGSQHAKSEDSSGQKPVWDWKYEFELGSESVILYKLFNKFTFKKDTQITEGSINISSLRCIIPVKIPTKIYIEKAYFGEFTIELVKKPVKLTPMDLIEDLFVDNLLYTENFCNEEVYIGSIPSSGDQAFIVMINFSSEESLTNYQVSFKYYQNLIDKGSLPLLKMHLTCSKMYFNFLYAIEKKGTQLNELISTRKITSEYWQESELIGYFMQMIDIFADYQMNNLSHGCICPYFFAVAEKIHLLHPGIRFKSLESFIKDSSDVMPEEKIPYFSPEMFGAWKSHQKKQKIIMFDMCRSDVFSLGLVFLHMASLNAPLGLNDDEKVLNGRIENEISRINYSENVKFVIKLMLNNMQNSRVTFVELQENFKQFSL</sequence>
<dbReference type="InterPro" id="IPR027916">
    <property type="entry name" value="Kinase-like_dom_ROP"/>
</dbReference>
<dbReference type="InterPro" id="IPR035892">
    <property type="entry name" value="C2_domain_sf"/>
</dbReference>
<dbReference type="OrthoDB" id="4062651at2759"/>
<dbReference type="EMBL" id="MPUH01001847">
    <property type="protein sequence ID" value="OMJ66027.1"/>
    <property type="molecule type" value="Genomic_DNA"/>
</dbReference>
<keyword evidence="3" id="KW-1185">Reference proteome</keyword>
<dbReference type="SUPFAM" id="SSF49562">
    <property type="entry name" value="C2 domain (Calcium/lipid-binding domain, CaLB)"/>
    <property type="match status" value="1"/>
</dbReference>